<protein>
    <submittedName>
        <fullName evidence="2">Uncharacterized protein</fullName>
    </submittedName>
</protein>
<evidence type="ECO:0000313" key="1">
    <source>
        <dbReference type="EMBL" id="CAE4643310.1"/>
    </source>
</evidence>
<gene>
    <name evidence="1" type="ORF">AMON00008_LOCUS49126</name>
    <name evidence="2" type="ORF">AMON00008_LOCUS49127</name>
</gene>
<organism evidence="2">
    <name type="scientific">Alexandrium monilatum</name>
    <dbReference type="NCBI Taxonomy" id="311494"/>
    <lineage>
        <taxon>Eukaryota</taxon>
        <taxon>Sar</taxon>
        <taxon>Alveolata</taxon>
        <taxon>Dinophyceae</taxon>
        <taxon>Gonyaulacales</taxon>
        <taxon>Pyrocystaceae</taxon>
        <taxon>Alexandrium</taxon>
    </lineage>
</organism>
<reference evidence="2" key="1">
    <citation type="submission" date="2021-01" db="EMBL/GenBank/DDBJ databases">
        <authorList>
            <person name="Corre E."/>
            <person name="Pelletier E."/>
            <person name="Niang G."/>
            <person name="Scheremetjew M."/>
            <person name="Finn R."/>
            <person name="Kale V."/>
            <person name="Holt S."/>
            <person name="Cochrane G."/>
            <person name="Meng A."/>
            <person name="Brown T."/>
            <person name="Cohen L."/>
        </authorList>
    </citation>
    <scope>NUCLEOTIDE SEQUENCE</scope>
    <source>
        <strain evidence="2">CCMP3105</strain>
    </source>
</reference>
<proteinExistence type="predicted"/>
<dbReference type="EMBL" id="HBNR01069357">
    <property type="protein sequence ID" value="CAE4643310.1"/>
    <property type="molecule type" value="Transcribed_RNA"/>
</dbReference>
<dbReference type="AlphaFoldDB" id="A0A6T1KC16"/>
<dbReference type="EMBL" id="HBNR01069358">
    <property type="protein sequence ID" value="CAE4643312.1"/>
    <property type="molecule type" value="Transcribed_RNA"/>
</dbReference>
<sequence length="110" mass="11620">MHGDAPAVKPDINATQEAEAKAAAAAVWRYPSTNCYDGRGGRQIGRLAVHGDARSCEGACRSTAGCACCVTDDINCYLNAFCNLRQCDCVGNCDHEGCGRLSAFTTWVLA</sequence>
<name>A0A6T1KC16_9DINO</name>
<accession>A0A6T1KC16</accession>
<evidence type="ECO:0000313" key="2">
    <source>
        <dbReference type="EMBL" id="CAE4643312.1"/>
    </source>
</evidence>